<dbReference type="PANTHER" id="PTHR34580">
    <property type="match status" value="1"/>
</dbReference>
<dbReference type="AlphaFoldDB" id="A0A1I4FYM8"/>
<dbReference type="Proteomes" id="UP000198861">
    <property type="component" value="Unassembled WGS sequence"/>
</dbReference>
<dbReference type="Pfam" id="PF13280">
    <property type="entry name" value="WYL"/>
    <property type="match status" value="1"/>
</dbReference>
<feature type="domain" description="WYL" evidence="1">
    <location>
        <begin position="141"/>
        <end position="205"/>
    </location>
</feature>
<dbReference type="GO" id="GO:0003677">
    <property type="term" value="F:DNA binding"/>
    <property type="evidence" value="ECO:0007669"/>
    <property type="project" value="UniProtKB-KW"/>
</dbReference>
<evidence type="ECO:0000313" key="6">
    <source>
        <dbReference type="Proteomes" id="UP000199579"/>
    </source>
</evidence>
<name>A0A1I4FYM8_9GAMM</name>
<reference evidence="3 5" key="2">
    <citation type="submission" date="2016-10" db="EMBL/GenBank/DDBJ databases">
        <authorList>
            <person name="Varghese N."/>
            <person name="Submissions S."/>
        </authorList>
    </citation>
    <scope>NUCLEOTIDE SEQUENCE [LARGE SCALE GENOMIC DNA]</scope>
    <source>
        <strain evidence="3 5">DSM 282</strain>
    </source>
</reference>
<dbReference type="InterPro" id="IPR057727">
    <property type="entry name" value="WCX_dom"/>
</dbReference>
<dbReference type="EMBL" id="FOSX01000077">
    <property type="protein sequence ID" value="SFL23002.1"/>
    <property type="molecule type" value="Genomic_DNA"/>
</dbReference>
<sequence length="312" mass="36299">MPLPMRPPKQVERTETKGNHERLVYRLAKMLYKLNLGESLDPAALAEDFKVNVRTIQRDLNERFADLPLNKVDGRYQLAPAFLGKLNLRDVERFAGLTGIRGLFPSLSSDFLRDIFDDRMQGALLVKSHHYEDISGRQKPFRELEKAIVSHRCIAFDYRRGESQKAYAGVEPYKLLNNHGIWYLAARDGEKLKTFTFSQIERLRMEDRQFQPDPAINRRLKEEDGIWFSEERREVVLKIAAEIAGYFKRRKLIANQVIEKELEDGGLILSARIGHANQVLPIVRYWIPHIRIISPESLQDELENDVRAYLAR</sequence>
<gene>
    <name evidence="3" type="ORF">SAMN04244571_03711</name>
    <name evidence="4" type="ORF">SAMN04244574_03610</name>
</gene>
<dbReference type="InterPro" id="IPR026881">
    <property type="entry name" value="WYL_dom"/>
</dbReference>
<evidence type="ECO:0000313" key="3">
    <source>
        <dbReference type="EMBL" id="SFB54965.1"/>
    </source>
</evidence>
<reference evidence="4 6" key="1">
    <citation type="submission" date="2016-10" db="EMBL/GenBank/DDBJ databases">
        <authorList>
            <person name="de Groot N.N."/>
        </authorList>
    </citation>
    <scope>NUCLEOTIDE SEQUENCE [LARGE SCALE GENOMIC DNA]</scope>
    <source>
        <strain evidence="4 6">DSM 381</strain>
    </source>
</reference>
<proteinExistence type="predicted"/>
<dbReference type="PROSITE" id="PS52050">
    <property type="entry name" value="WYL"/>
    <property type="match status" value="1"/>
</dbReference>
<dbReference type="RefSeq" id="WP_211482211.1">
    <property type="nucleotide sequence ID" value="NZ_FOKJ01000080.1"/>
</dbReference>
<dbReference type="Pfam" id="PF25583">
    <property type="entry name" value="WCX"/>
    <property type="match status" value="1"/>
</dbReference>
<dbReference type="Proteomes" id="UP000199579">
    <property type="component" value="Unassembled WGS sequence"/>
</dbReference>
<dbReference type="InterPro" id="IPR051534">
    <property type="entry name" value="CBASS_pafABC_assoc_protein"/>
</dbReference>
<dbReference type="EMBL" id="FOKJ01000080">
    <property type="protein sequence ID" value="SFB54965.1"/>
    <property type="molecule type" value="Genomic_DNA"/>
</dbReference>
<evidence type="ECO:0000259" key="2">
    <source>
        <dbReference type="Pfam" id="PF25583"/>
    </source>
</evidence>
<organism evidence="4 6">
    <name type="scientific">Azotobacter beijerinckii</name>
    <dbReference type="NCBI Taxonomy" id="170623"/>
    <lineage>
        <taxon>Bacteria</taxon>
        <taxon>Pseudomonadati</taxon>
        <taxon>Pseudomonadota</taxon>
        <taxon>Gammaproteobacteria</taxon>
        <taxon>Pseudomonadales</taxon>
        <taxon>Pseudomonadaceae</taxon>
        <taxon>Azotobacter</taxon>
    </lineage>
</organism>
<protein>
    <submittedName>
        <fullName evidence="4">Predicted DNA-binding transcriptional regulator YafY, contains an HTH and WYL domains</fullName>
    </submittedName>
</protein>
<dbReference type="PANTHER" id="PTHR34580:SF1">
    <property type="entry name" value="PROTEIN PAFC"/>
    <property type="match status" value="1"/>
</dbReference>
<feature type="domain" description="WCX" evidence="2">
    <location>
        <begin position="232"/>
        <end position="310"/>
    </location>
</feature>
<accession>A0A1I4FYM8</accession>
<evidence type="ECO:0000313" key="5">
    <source>
        <dbReference type="Proteomes" id="UP000198861"/>
    </source>
</evidence>
<evidence type="ECO:0000313" key="4">
    <source>
        <dbReference type="EMBL" id="SFL23002.1"/>
    </source>
</evidence>
<evidence type="ECO:0000259" key="1">
    <source>
        <dbReference type="Pfam" id="PF13280"/>
    </source>
</evidence>
<keyword evidence="5" id="KW-1185">Reference proteome</keyword>
<keyword evidence="4" id="KW-0238">DNA-binding</keyword>